<gene>
    <name evidence="1" type="ORF">GCM10010260_38160</name>
</gene>
<dbReference type="EMBL" id="BMTD01000007">
    <property type="protein sequence ID" value="GGU98310.1"/>
    <property type="molecule type" value="Genomic_DNA"/>
</dbReference>
<reference evidence="1" key="2">
    <citation type="submission" date="2020-09" db="EMBL/GenBank/DDBJ databases">
        <authorList>
            <person name="Sun Q."/>
            <person name="Ohkuma M."/>
        </authorList>
    </citation>
    <scope>NUCLEOTIDE SEQUENCE</scope>
    <source>
        <strain evidence="1">JCM 4369</strain>
    </source>
</reference>
<organism evidence="1 2">
    <name type="scientific">Streptomyces filipinensis</name>
    <dbReference type="NCBI Taxonomy" id="66887"/>
    <lineage>
        <taxon>Bacteria</taxon>
        <taxon>Bacillati</taxon>
        <taxon>Actinomycetota</taxon>
        <taxon>Actinomycetes</taxon>
        <taxon>Kitasatosporales</taxon>
        <taxon>Streptomycetaceae</taxon>
        <taxon>Streptomyces</taxon>
    </lineage>
</organism>
<reference evidence="1" key="1">
    <citation type="journal article" date="2014" name="Int. J. Syst. Evol. Microbiol.">
        <title>Complete genome sequence of Corynebacterium casei LMG S-19264T (=DSM 44701T), isolated from a smear-ripened cheese.</title>
        <authorList>
            <consortium name="US DOE Joint Genome Institute (JGI-PGF)"/>
            <person name="Walter F."/>
            <person name="Albersmeier A."/>
            <person name="Kalinowski J."/>
            <person name="Ruckert C."/>
        </authorList>
    </citation>
    <scope>NUCLEOTIDE SEQUENCE</scope>
    <source>
        <strain evidence="1">JCM 4369</strain>
    </source>
</reference>
<evidence type="ECO:0000313" key="2">
    <source>
        <dbReference type="Proteomes" id="UP000618795"/>
    </source>
</evidence>
<proteinExistence type="predicted"/>
<name>A0A918IBS1_9ACTN</name>
<accession>A0A918IBS1</accession>
<keyword evidence="2" id="KW-1185">Reference proteome</keyword>
<sequence>MNVTVIRLTSLVFDTENGLAVHEREEVHVPNRGGALRAPAVRSAFHRIARLCVA</sequence>
<dbReference type="Proteomes" id="UP000618795">
    <property type="component" value="Unassembled WGS sequence"/>
</dbReference>
<evidence type="ECO:0000313" key="1">
    <source>
        <dbReference type="EMBL" id="GGU98310.1"/>
    </source>
</evidence>
<comment type="caution">
    <text evidence="1">The sequence shown here is derived from an EMBL/GenBank/DDBJ whole genome shotgun (WGS) entry which is preliminary data.</text>
</comment>
<dbReference type="AlphaFoldDB" id="A0A918IBS1"/>
<protein>
    <submittedName>
        <fullName evidence="1">Uncharacterized protein</fullName>
    </submittedName>
</protein>